<proteinExistence type="predicted"/>
<organism evidence="1 2">
    <name type="scientific">Thiocapsa roseopersicina</name>
    <dbReference type="NCBI Taxonomy" id="1058"/>
    <lineage>
        <taxon>Bacteria</taxon>
        <taxon>Pseudomonadati</taxon>
        <taxon>Pseudomonadota</taxon>
        <taxon>Gammaproteobacteria</taxon>
        <taxon>Chromatiales</taxon>
        <taxon>Chromatiaceae</taxon>
        <taxon>Thiocapsa</taxon>
    </lineage>
</organism>
<dbReference type="RefSeq" id="WP_093028117.1">
    <property type="nucleotide sequence ID" value="NZ_FNNZ01000002.1"/>
</dbReference>
<reference evidence="2" key="1">
    <citation type="submission" date="2016-10" db="EMBL/GenBank/DDBJ databases">
        <authorList>
            <person name="Varghese N."/>
            <person name="Submissions S."/>
        </authorList>
    </citation>
    <scope>NUCLEOTIDE SEQUENCE [LARGE SCALE GENOMIC DNA]</scope>
    <source>
        <strain evidence="2">DSM 217</strain>
    </source>
</reference>
<dbReference type="Proteomes" id="UP000198816">
    <property type="component" value="Unassembled WGS sequence"/>
</dbReference>
<gene>
    <name evidence="1" type="ORF">SAMN05421783_102129</name>
</gene>
<dbReference type="InterPro" id="IPR016936">
    <property type="entry name" value="UCP029693"/>
</dbReference>
<keyword evidence="2" id="KW-1185">Reference proteome</keyword>
<protein>
    <submittedName>
        <fullName evidence="1">Uncharacterized protein</fullName>
    </submittedName>
</protein>
<dbReference type="EMBL" id="FNNZ01000002">
    <property type="protein sequence ID" value="SDW21568.1"/>
    <property type="molecule type" value="Genomic_DNA"/>
</dbReference>
<accession>A0A1H2RQK6</accession>
<dbReference type="STRING" id="1058.SAMN05421783_102129"/>
<name>A0A1H2RQK6_THIRO</name>
<evidence type="ECO:0000313" key="1">
    <source>
        <dbReference type="EMBL" id="SDW21568.1"/>
    </source>
</evidence>
<evidence type="ECO:0000313" key="2">
    <source>
        <dbReference type="Proteomes" id="UP000198816"/>
    </source>
</evidence>
<sequence>MIPNGAGLGPMANHSPVMDSRISRVGAAVTDLISLLQRGEPHPIHRWIGAGVYRMKDSRVPSANQPGPENRDEFD</sequence>
<dbReference type="Pfam" id="PF10095">
    <property type="entry name" value="DUF2333"/>
    <property type="match status" value="1"/>
</dbReference>
<dbReference type="AlphaFoldDB" id="A0A1H2RQK6"/>